<dbReference type="VEuPathDB" id="VectorBase:BGLAX_051525"/>
<evidence type="ECO:0000256" key="4">
    <source>
        <dbReference type="ARBA" id="ARBA00012955"/>
    </source>
</evidence>
<keyword evidence="6" id="KW-0808">Transferase</keyword>
<dbReference type="CDD" id="cd01428">
    <property type="entry name" value="ADK"/>
    <property type="match status" value="5"/>
</dbReference>
<feature type="region of interest" description="Disordered" evidence="12">
    <location>
        <begin position="564"/>
        <end position="583"/>
    </location>
</feature>
<evidence type="ECO:0000256" key="6">
    <source>
        <dbReference type="ARBA" id="ARBA00022679"/>
    </source>
</evidence>
<organism evidence="14 15">
    <name type="scientific">Biomphalaria glabrata</name>
    <name type="common">Bloodfluke planorb</name>
    <name type="synonym">Freshwater snail</name>
    <dbReference type="NCBI Taxonomy" id="6526"/>
    <lineage>
        <taxon>Eukaryota</taxon>
        <taxon>Metazoa</taxon>
        <taxon>Spiralia</taxon>
        <taxon>Lophotrochozoa</taxon>
        <taxon>Mollusca</taxon>
        <taxon>Gastropoda</taxon>
        <taxon>Heterobranchia</taxon>
        <taxon>Euthyneura</taxon>
        <taxon>Panpulmonata</taxon>
        <taxon>Hygrophila</taxon>
        <taxon>Lymnaeoidea</taxon>
        <taxon>Planorbidae</taxon>
        <taxon>Biomphalaria</taxon>
    </lineage>
</organism>
<dbReference type="SMART" id="SM00382">
    <property type="entry name" value="AAA"/>
    <property type="match status" value="3"/>
</dbReference>
<feature type="compositionally biased region" description="Basic and acidic residues" evidence="12">
    <location>
        <begin position="689"/>
        <end position="699"/>
    </location>
</feature>
<dbReference type="EnsemblMetazoa" id="BGLB001155-RC">
    <property type="protein sequence ID" value="BGLB001155-PC"/>
    <property type="gene ID" value="BGLB001155"/>
</dbReference>
<accession>A0A2C9JDS8</accession>
<evidence type="ECO:0000256" key="1">
    <source>
        <dbReference type="ARBA" id="ARBA00003053"/>
    </source>
</evidence>
<evidence type="ECO:0000256" key="9">
    <source>
        <dbReference type="ARBA" id="ARBA00022840"/>
    </source>
</evidence>
<feature type="region of interest" description="Disordered" evidence="12">
    <location>
        <begin position="66"/>
        <end position="86"/>
    </location>
</feature>
<feature type="compositionally biased region" description="Acidic residues" evidence="12">
    <location>
        <begin position="720"/>
        <end position="734"/>
    </location>
</feature>
<dbReference type="OrthoDB" id="442176at2759"/>
<evidence type="ECO:0000256" key="8">
    <source>
        <dbReference type="ARBA" id="ARBA00022777"/>
    </source>
</evidence>
<evidence type="ECO:0000313" key="15">
    <source>
        <dbReference type="Proteomes" id="UP000076420"/>
    </source>
</evidence>
<name>A0A2C9JDS8_BIOGL</name>
<evidence type="ECO:0000313" key="14">
    <source>
        <dbReference type="EnsemblMetazoa" id="BGLB001155-PC"/>
    </source>
</evidence>
<dbReference type="InterPro" id="IPR003593">
    <property type="entry name" value="AAA+_ATPase"/>
</dbReference>
<protein>
    <recommendedName>
        <fullName evidence="4">adenylate kinase</fullName>
        <ecNumber evidence="4">2.7.4.3</ecNumber>
    </recommendedName>
    <alternativeName>
        <fullName evidence="10">ATP:AMP phosphotransferase</fullName>
    </alternativeName>
    <alternativeName>
        <fullName evidence="11">Adenylate monophosphate kinase</fullName>
    </alternativeName>
</protein>
<proteinExistence type="inferred from homology"/>
<dbReference type="PRINTS" id="PR00094">
    <property type="entry name" value="ADENYLTKNASE"/>
</dbReference>
<gene>
    <name evidence="14" type="primary">106054528</name>
</gene>
<feature type="domain" description="AAA+ ATPase" evidence="13">
    <location>
        <begin position="366"/>
        <end position="959"/>
    </location>
</feature>
<dbReference type="Proteomes" id="UP000076420">
    <property type="component" value="Unassembled WGS sequence"/>
</dbReference>
<dbReference type="GO" id="GO:0004017">
    <property type="term" value="F:AMP kinase activity"/>
    <property type="evidence" value="ECO:0007669"/>
    <property type="project" value="UniProtKB-EC"/>
</dbReference>
<evidence type="ECO:0000256" key="2">
    <source>
        <dbReference type="ARBA" id="ARBA00004496"/>
    </source>
</evidence>
<feature type="domain" description="AAA+ ATPase" evidence="13">
    <location>
        <begin position="1166"/>
        <end position="1275"/>
    </location>
</feature>
<feature type="compositionally biased region" description="Acidic residues" evidence="12">
    <location>
        <begin position="655"/>
        <end position="685"/>
    </location>
</feature>
<feature type="compositionally biased region" description="Acidic residues" evidence="12">
    <location>
        <begin position="745"/>
        <end position="760"/>
    </location>
</feature>
<dbReference type="Pfam" id="PF00406">
    <property type="entry name" value="ADK"/>
    <property type="match status" value="5"/>
</dbReference>
<dbReference type="CDD" id="cd22978">
    <property type="entry name" value="DD_AK5"/>
    <property type="match status" value="1"/>
</dbReference>
<evidence type="ECO:0000256" key="10">
    <source>
        <dbReference type="ARBA" id="ARBA00031517"/>
    </source>
</evidence>
<dbReference type="InterPro" id="IPR033690">
    <property type="entry name" value="Adenylat_kinase_CS"/>
</dbReference>
<dbReference type="STRING" id="6526.A0A2C9JDS8"/>
<dbReference type="VEuPathDB" id="VectorBase:BGLB001155"/>
<evidence type="ECO:0000256" key="3">
    <source>
        <dbReference type="ARBA" id="ARBA00011245"/>
    </source>
</evidence>
<feature type="domain" description="AAA+ ATPase" evidence="13">
    <location>
        <begin position="971"/>
        <end position="1113"/>
    </location>
</feature>
<feature type="region of interest" description="Disordered" evidence="12">
    <location>
        <begin position="617"/>
        <end position="760"/>
    </location>
</feature>
<dbReference type="PANTHER" id="PTHR23359">
    <property type="entry name" value="NUCLEOTIDE KINASE"/>
    <property type="match status" value="1"/>
</dbReference>
<dbReference type="GO" id="GO:0005524">
    <property type="term" value="F:ATP binding"/>
    <property type="evidence" value="ECO:0007669"/>
    <property type="project" value="UniProtKB-KW"/>
</dbReference>
<reference evidence="14" key="1">
    <citation type="submission" date="2020-05" db="UniProtKB">
        <authorList>
            <consortium name="EnsemblMetazoa"/>
        </authorList>
    </citation>
    <scope>IDENTIFICATION</scope>
    <source>
        <strain evidence="14">BB02</strain>
    </source>
</reference>
<evidence type="ECO:0000256" key="11">
    <source>
        <dbReference type="ARBA" id="ARBA00078502"/>
    </source>
</evidence>
<evidence type="ECO:0000256" key="12">
    <source>
        <dbReference type="SAM" id="MobiDB-lite"/>
    </source>
</evidence>
<comment type="subcellular location">
    <subcellularLocation>
        <location evidence="2">Cytoplasm</location>
    </subcellularLocation>
</comment>
<sequence>MSTEDAKAYLSSREVPRLFECLMTGLMFHRPKDHIQYLIDCLEKVKTKSQAEITWNMFVEVRSTKTPLPPIDNGKRPPTRERPSTTETAIVTHTTNPLPPIGSNGLPNVPAIFIIGGPGSGKSSHAEQVAAKHPGWVSINLGQLLLAEIKNRSTDEKWKAVKDLVVNGELAPEEVTLELLHDILKHNTQAEGFIIQGFPRDMEQAKEFEKKISKVDAVLLLDCEENNLIDKFQRQDKSRNEKDISANTFARRIATFKEKTLPVLKYFDDAGKLFVVNGDKSEEEVQEELSYLFDTLISNLENGRIPTPPKGPRPTSTKMMARRLVTPPCTPPENSQHQTLKWPTVTYIPPPEIKVKDEGRLSHLPQAPVIFLAGGPGSGKGTQCAKVTARYHDIIHLSMGDILRKEITERGTVDDKWAMVTKLLREGDMAPVDITEELLINSMKQFPDARAFLVEGYPRDALQYENFNRNIGGHSYTILLDCDDQYLHARLVLRGDSGSERIDDNIPAIEKKLAFFAKHTLPLLKAIDDEHKLIVIDGDRDEAEVFYDIVKVIDYSLYGLQLDQEPNNKEEMGDVNEDDDGREPVEEVMVAGVASITRDNNGNPYYTAELDALDESAVNEADESVTADNQSGETGGLFGDEEDSGEGSLKIPTDQQEEDELNAADEVGNDEDGVDGDEVIDENAENDNGNEKEEEKEATVADDENTGDASGDLKENYDNTVDEETKEENAEETGDEKKDNAIDEIATEEEKNEDVEDKENIDTVDENISSDLDLINVPVIFVLGGPGSGKGTQCANIVKKYGFTHLSSGDLLRDEVASGSERGKQLTEIMEKGDLVPLDIVLALMKDAMKVYAGVSKGFLIDGYPREKEQGIRFEQEVAPAKFVLCFNVSDETMTKRLKDRAQYSGRVDDNDETIKKRLKTFHDVTQPVIDLYNSNGKLKMIDAEGTTDEVFEMVDKVFEEEKIPPSKDCFGKVVFVVGGPGSGKGTQCDLIVQKYGYTHLSSGDLLRAEVQSGSERGKQLTEIMQKGELVSLDTVLQLLKEAMLKKVVSSKGFLIDGYPRELEQGVRFEQEICAPQFVLYFDVSDETMTKRLLGRAETSGRADDNAETIKQRLVTFHDVTTPVIDYYTKQQKVVQVSAEKGKDEVFAEVQKVFDEVEANEAALKSSKVIFVIGGPGSGKGTQCANIVKDYGFCHLSSGDLLRDEVKSGSERGKRLNAIMEKGDLVPLEEVLQLMKNAMVSNLTKTNCFLVDGYPRELEQGLKFEKEVAPCTNVLYFDVSDETMTSRLLERGKSSGRVDDNEVTIKKRLQTFHNQTKPVIDYYKRFGKVCQISAESGIDEVYLEVKKFMETKQW</sequence>
<evidence type="ECO:0000259" key="13">
    <source>
        <dbReference type="SMART" id="SM00382"/>
    </source>
</evidence>
<dbReference type="SUPFAM" id="SSF52540">
    <property type="entry name" value="P-loop containing nucleoside triphosphate hydrolases"/>
    <property type="match status" value="5"/>
</dbReference>
<dbReference type="InterPro" id="IPR000850">
    <property type="entry name" value="Adenylat/UMP-CMP_kin"/>
</dbReference>
<dbReference type="HAMAP" id="MF_00235">
    <property type="entry name" value="Adenylate_kinase_Adk"/>
    <property type="match status" value="5"/>
</dbReference>
<keyword evidence="8" id="KW-0418">Kinase</keyword>
<comment type="subunit">
    <text evidence="3">Monomer.</text>
</comment>
<dbReference type="EC" id="2.7.4.3" evidence="4"/>
<dbReference type="PROSITE" id="PS00113">
    <property type="entry name" value="ADENYLATE_KINASE"/>
    <property type="match status" value="3"/>
</dbReference>
<comment type="function">
    <text evidence="1">Catalyzes the reversible transfer of the terminal phosphate group between ATP and AMP. Plays an important role in cellular energy homeostasis and in adenine nucleotide metabolism.</text>
</comment>
<evidence type="ECO:0000256" key="7">
    <source>
        <dbReference type="ARBA" id="ARBA00022741"/>
    </source>
</evidence>
<dbReference type="Gene3D" id="3.40.50.300">
    <property type="entry name" value="P-loop containing nucleotide triphosphate hydrolases"/>
    <property type="match status" value="5"/>
</dbReference>
<feature type="compositionally biased region" description="Basic and acidic residues" evidence="12">
    <location>
        <begin position="73"/>
        <end position="84"/>
    </location>
</feature>
<evidence type="ECO:0000256" key="5">
    <source>
        <dbReference type="ARBA" id="ARBA00022490"/>
    </source>
</evidence>
<keyword evidence="9" id="KW-0067">ATP-binding</keyword>
<dbReference type="InterPro" id="IPR027417">
    <property type="entry name" value="P-loop_NTPase"/>
</dbReference>
<dbReference type="KEGG" id="bgt:106054528"/>
<keyword evidence="5" id="KW-0963">Cytoplasm</keyword>
<dbReference type="FunFam" id="3.40.50.300:FF:000315">
    <property type="entry name" value="Adenylate kinase 1"/>
    <property type="match status" value="3"/>
</dbReference>
<keyword evidence="7" id="KW-0547">Nucleotide-binding</keyword>
<dbReference type="GO" id="GO:0005737">
    <property type="term" value="C:cytoplasm"/>
    <property type="evidence" value="ECO:0007669"/>
    <property type="project" value="UniProtKB-SubCell"/>
</dbReference>